<reference evidence="2 3" key="1">
    <citation type="submission" date="2015-04" db="EMBL/GenBank/DDBJ databases">
        <title>Lasius niger genome sequencing.</title>
        <authorList>
            <person name="Konorov E.A."/>
            <person name="Nikitin M.A."/>
            <person name="Kirill M.V."/>
            <person name="Chang P."/>
        </authorList>
    </citation>
    <scope>NUCLEOTIDE SEQUENCE [LARGE SCALE GENOMIC DNA]</scope>
    <source>
        <tissue evidence="2">Whole</tissue>
    </source>
</reference>
<feature type="compositionally biased region" description="Basic and acidic residues" evidence="1">
    <location>
        <begin position="32"/>
        <end position="52"/>
    </location>
</feature>
<sequence length="152" mass="16874">MTEASGQQRELLDKTEQREEVKTKTNTLKPCSLEEKRAGDLNKDDGEVKEVRSASVGDEAHLPAVEIGEPDREETLTTVLTEKSEVKVRSTGTSPSLVPSTSGAKYIGCQKLTDPMEDGEQKVITYLQRISDSEESDANQKSDSESRKRRKM</sequence>
<accession>A0A0J7K5W8</accession>
<dbReference type="Proteomes" id="UP000036403">
    <property type="component" value="Unassembled WGS sequence"/>
</dbReference>
<feature type="region of interest" description="Disordered" evidence="1">
    <location>
        <begin position="1"/>
        <end position="72"/>
    </location>
</feature>
<dbReference type="EMBL" id="LBMM01013577">
    <property type="protein sequence ID" value="KMQ85571.1"/>
    <property type="molecule type" value="Genomic_DNA"/>
</dbReference>
<dbReference type="AlphaFoldDB" id="A0A0J7K5W8"/>
<proteinExistence type="predicted"/>
<keyword evidence="3" id="KW-1185">Reference proteome</keyword>
<comment type="caution">
    <text evidence="2">The sequence shown here is derived from an EMBL/GenBank/DDBJ whole genome shotgun (WGS) entry which is preliminary data.</text>
</comment>
<gene>
    <name evidence="2" type="ORF">RF55_15799</name>
</gene>
<feature type="region of interest" description="Disordered" evidence="1">
    <location>
        <begin position="128"/>
        <end position="152"/>
    </location>
</feature>
<name>A0A0J7K5W8_LASNI</name>
<protein>
    <submittedName>
        <fullName evidence="2">Fe-s cluster assembly protein</fullName>
    </submittedName>
</protein>
<feature type="compositionally biased region" description="Basic and acidic residues" evidence="1">
    <location>
        <begin position="10"/>
        <end position="23"/>
    </location>
</feature>
<evidence type="ECO:0000313" key="2">
    <source>
        <dbReference type="EMBL" id="KMQ85571.1"/>
    </source>
</evidence>
<evidence type="ECO:0000256" key="1">
    <source>
        <dbReference type="SAM" id="MobiDB-lite"/>
    </source>
</evidence>
<evidence type="ECO:0000313" key="3">
    <source>
        <dbReference type="Proteomes" id="UP000036403"/>
    </source>
</evidence>
<organism evidence="2 3">
    <name type="scientific">Lasius niger</name>
    <name type="common">Black garden ant</name>
    <dbReference type="NCBI Taxonomy" id="67767"/>
    <lineage>
        <taxon>Eukaryota</taxon>
        <taxon>Metazoa</taxon>
        <taxon>Ecdysozoa</taxon>
        <taxon>Arthropoda</taxon>
        <taxon>Hexapoda</taxon>
        <taxon>Insecta</taxon>
        <taxon>Pterygota</taxon>
        <taxon>Neoptera</taxon>
        <taxon>Endopterygota</taxon>
        <taxon>Hymenoptera</taxon>
        <taxon>Apocrita</taxon>
        <taxon>Aculeata</taxon>
        <taxon>Formicoidea</taxon>
        <taxon>Formicidae</taxon>
        <taxon>Formicinae</taxon>
        <taxon>Lasius</taxon>
        <taxon>Lasius</taxon>
    </lineage>
</organism>
<dbReference type="PaxDb" id="67767-A0A0J7K5W8"/>